<reference evidence="10 11" key="1">
    <citation type="journal article" date="2019" name="Int. J. Syst. Evol. Microbiol.">
        <title>The Global Catalogue of Microorganisms (GCM) 10K type strain sequencing project: providing services to taxonomists for standard genome sequencing and annotation.</title>
        <authorList>
            <consortium name="The Broad Institute Genomics Platform"/>
            <consortium name="The Broad Institute Genome Sequencing Center for Infectious Disease"/>
            <person name="Wu L."/>
            <person name="Ma J."/>
        </authorList>
    </citation>
    <scope>NUCLEOTIDE SEQUENCE [LARGE SCALE GENOMIC DNA]</scope>
    <source>
        <strain evidence="10 11">JCM 15481</strain>
    </source>
</reference>
<comment type="similarity">
    <text evidence="2">Belongs to the FKBP-type PPIase family.</text>
</comment>
<dbReference type="SUPFAM" id="SSF54534">
    <property type="entry name" value="FKBP-like"/>
    <property type="match status" value="1"/>
</dbReference>
<dbReference type="EC" id="5.2.1.8" evidence="3 6"/>
<sequence length="334" mass="34467">MTYRKLTRTGAALVVPALLFAAACGSEDSSDSDNGGKAGAVTQVTGAFGEEPKFDVPDDAQASEEAVVKVLSKGDGAKVAKGDQVRLDFAGKTMKDEQDLGSTWAQPAGGGGQQSAGDVHPQLMGKVGEPNQSLPPDVLDSVEGHTVGSRLLVEGTAGALVGESLNPESGIEKSDGLVWVIDVAGAGKVDAKAELKGESAEPREGMPEIEVPAGKAAKITIPKGEDAPKELQEQVLIKGKGDEVKAGQGLVAQYTGYAWEDGKKFDSSWDNAGAAAFQIGTGSVVEGWDKALVGKKVGDRVLLVIPPDLGYGKSEGNELQKKTLVFVVDILGTI</sequence>
<keyword evidence="5 6" id="KW-0413">Isomerase</keyword>
<name>A0ABN2XID3_9ACTN</name>
<organism evidence="10 11">
    <name type="scientific">Streptomyces synnematoformans</name>
    <dbReference type="NCBI Taxonomy" id="415721"/>
    <lineage>
        <taxon>Bacteria</taxon>
        <taxon>Bacillati</taxon>
        <taxon>Actinomycetota</taxon>
        <taxon>Actinomycetes</taxon>
        <taxon>Kitasatosporales</taxon>
        <taxon>Streptomycetaceae</taxon>
        <taxon>Streptomyces</taxon>
    </lineage>
</organism>
<feature type="signal peptide" evidence="8">
    <location>
        <begin position="1"/>
        <end position="21"/>
    </location>
</feature>
<feature type="chain" id="PRO_5045589892" description="peptidylprolyl isomerase" evidence="8">
    <location>
        <begin position="22"/>
        <end position="334"/>
    </location>
</feature>
<evidence type="ECO:0000256" key="5">
    <source>
        <dbReference type="ARBA" id="ARBA00023235"/>
    </source>
</evidence>
<gene>
    <name evidence="10" type="ORF">GCM10009802_09520</name>
</gene>
<evidence type="ECO:0000256" key="1">
    <source>
        <dbReference type="ARBA" id="ARBA00000971"/>
    </source>
</evidence>
<dbReference type="GO" id="GO:0016853">
    <property type="term" value="F:isomerase activity"/>
    <property type="evidence" value="ECO:0007669"/>
    <property type="project" value="UniProtKB-KW"/>
</dbReference>
<dbReference type="PANTHER" id="PTHR43811:SF19">
    <property type="entry name" value="39 KDA FK506-BINDING NUCLEAR PROTEIN"/>
    <property type="match status" value="1"/>
</dbReference>
<dbReference type="PROSITE" id="PS51257">
    <property type="entry name" value="PROKAR_LIPOPROTEIN"/>
    <property type="match status" value="1"/>
</dbReference>
<comment type="caution">
    <text evidence="10">The sequence shown here is derived from an EMBL/GenBank/DDBJ whole genome shotgun (WGS) entry which is preliminary data.</text>
</comment>
<comment type="catalytic activity">
    <reaction evidence="1 6">
        <text>[protein]-peptidylproline (omega=180) = [protein]-peptidylproline (omega=0)</text>
        <dbReference type="Rhea" id="RHEA:16237"/>
        <dbReference type="Rhea" id="RHEA-COMP:10747"/>
        <dbReference type="Rhea" id="RHEA-COMP:10748"/>
        <dbReference type="ChEBI" id="CHEBI:83833"/>
        <dbReference type="ChEBI" id="CHEBI:83834"/>
        <dbReference type="EC" id="5.2.1.8"/>
    </reaction>
</comment>
<accession>A0ABN2XID3</accession>
<evidence type="ECO:0000256" key="3">
    <source>
        <dbReference type="ARBA" id="ARBA00013194"/>
    </source>
</evidence>
<evidence type="ECO:0000256" key="2">
    <source>
        <dbReference type="ARBA" id="ARBA00006577"/>
    </source>
</evidence>
<dbReference type="PROSITE" id="PS50059">
    <property type="entry name" value="FKBP_PPIASE"/>
    <property type="match status" value="1"/>
</dbReference>
<evidence type="ECO:0000256" key="8">
    <source>
        <dbReference type="SAM" id="SignalP"/>
    </source>
</evidence>
<evidence type="ECO:0000259" key="9">
    <source>
        <dbReference type="PROSITE" id="PS50059"/>
    </source>
</evidence>
<proteinExistence type="inferred from homology"/>
<evidence type="ECO:0000256" key="4">
    <source>
        <dbReference type="ARBA" id="ARBA00023110"/>
    </source>
</evidence>
<evidence type="ECO:0000313" key="11">
    <source>
        <dbReference type="Proteomes" id="UP001500443"/>
    </source>
</evidence>
<feature type="region of interest" description="Disordered" evidence="7">
    <location>
        <begin position="100"/>
        <end position="136"/>
    </location>
</feature>
<dbReference type="InterPro" id="IPR001179">
    <property type="entry name" value="PPIase_FKBP_dom"/>
</dbReference>
<dbReference type="Gene3D" id="3.10.50.40">
    <property type="match status" value="1"/>
</dbReference>
<evidence type="ECO:0000313" key="10">
    <source>
        <dbReference type="EMBL" id="GAA2111730.1"/>
    </source>
</evidence>
<keyword evidence="11" id="KW-1185">Reference proteome</keyword>
<dbReference type="Pfam" id="PF00254">
    <property type="entry name" value="FKBP_C"/>
    <property type="match status" value="1"/>
</dbReference>
<evidence type="ECO:0000256" key="7">
    <source>
        <dbReference type="SAM" id="MobiDB-lite"/>
    </source>
</evidence>
<keyword evidence="4 6" id="KW-0697">Rotamase</keyword>
<dbReference type="Proteomes" id="UP001500443">
    <property type="component" value="Unassembled WGS sequence"/>
</dbReference>
<dbReference type="RefSeq" id="WP_344288172.1">
    <property type="nucleotide sequence ID" value="NZ_BAAAPF010000013.1"/>
</dbReference>
<protein>
    <recommendedName>
        <fullName evidence="3 6">peptidylprolyl isomerase</fullName>
        <ecNumber evidence="3 6">5.2.1.8</ecNumber>
    </recommendedName>
</protein>
<dbReference type="InterPro" id="IPR046357">
    <property type="entry name" value="PPIase_dom_sf"/>
</dbReference>
<evidence type="ECO:0000256" key="6">
    <source>
        <dbReference type="PROSITE-ProRule" id="PRU00277"/>
    </source>
</evidence>
<dbReference type="EMBL" id="BAAAPF010000013">
    <property type="protein sequence ID" value="GAA2111730.1"/>
    <property type="molecule type" value="Genomic_DNA"/>
</dbReference>
<keyword evidence="8" id="KW-0732">Signal</keyword>
<dbReference type="PANTHER" id="PTHR43811">
    <property type="entry name" value="FKBP-TYPE PEPTIDYL-PROLYL CIS-TRANS ISOMERASE FKPA"/>
    <property type="match status" value="1"/>
</dbReference>
<feature type="domain" description="PPIase FKBP-type" evidence="9">
    <location>
        <begin position="247"/>
        <end position="334"/>
    </location>
</feature>